<name>A0AAN7TM57_9MYCE</name>
<dbReference type="PANTHER" id="PTHR30037">
    <property type="entry name" value="DNA-3-METHYLADENINE GLYCOSYLASE 1"/>
    <property type="match status" value="1"/>
</dbReference>
<keyword evidence="1" id="KW-0862">Zinc</keyword>
<protein>
    <recommendedName>
        <fullName evidence="5">DNA-3-methyladenine glycosylase I</fullName>
    </recommendedName>
</protein>
<dbReference type="InterPro" id="IPR005019">
    <property type="entry name" value="Adenine_glyco"/>
</dbReference>
<reference evidence="3 4" key="1">
    <citation type="submission" date="2023-11" db="EMBL/GenBank/DDBJ databases">
        <title>Dfirmibasis_genome.</title>
        <authorList>
            <person name="Edelbroek B."/>
            <person name="Kjellin J."/>
            <person name="Jerlstrom-Hultqvist J."/>
            <person name="Soderbom F."/>
        </authorList>
    </citation>
    <scope>NUCLEOTIDE SEQUENCE [LARGE SCALE GENOMIC DNA]</scope>
    <source>
        <strain evidence="3 4">TNS-C-14</strain>
    </source>
</reference>
<keyword evidence="4" id="KW-1185">Reference proteome</keyword>
<proteinExistence type="predicted"/>
<dbReference type="EMBL" id="JAVFKY010000005">
    <property type="protein sequence ID" value="KAK5575519.1"/>
    <property type="molecule type" value="Genomic_DNA"/>
</dbReference>
<evidence type="ECO:0008006" key="5">
    <source>
        <dbReference type="Google" id="ProtNLM"/>
    </source>
</evidence>
<dbReference type="AlphaFoldDB" id="A0AAN7TM57"/>
<dbReference type="Proteomes" id="UP001344447">
    <property type="component" value="Unassembled WGS sequence"/>
</dbReference>
<evidence type="ECO:0000256" key="1">
    <source>
        <dbReference type="PIRSR" id="PIRSR605019-1"/>
    </source>
</evidence>
<dbReference type="PANTHER" id="PTHR30037:SF4">
    <property type="entry name" value="DNA-3-METHYLADENINE GLYCOSYLASE I"/>
    <property type="match status" value="1"/>
</dbReference>
<dbReference type="GO" id="GO:0046872">
    <property type="term" value="F:metal ion binding"/>
    <property type="evidence" value="ECO:0007669"/>
    <property type="project" value="UniProtKB-KW"/>
</dbReference>
<gene>
    <name evidence="3" type="ORF">RB653_006652</name>
</gene>
<feature type="binding site" evidence="1">
    <location>
        <position position="116"/>
    </location>
    <ligand>
        <name>Zn(2+)</name>
        <dbReference type="ChEBI" id="CHEBI:29105"/>
    </ligand>
</feature>
<organism evidence="3 4">
    <name type="scientific">Dictyostelium firmibasis</name>
    <dbReference type="NCBI Taxonomy" id="79012"/>
    <lineage>
        <taxon>Eukaryota</taxon>
        <taxon>Amoebozoa</taxon>
        <taxon>Evosea</taxon>
        <taxon>Eumycetozoa</taxon>
        <taxon>Dictyostelia</taxon>
        <taxon>Dictyosteliales</taxon>
        <taxon>Dictyosteliaceae</taxon>
        <taxon>Dictyostelium</taxon>
    </lineage>
</organism>
<dbReference type="GO" id="GO:0008725">
    <property type="term" value="F:DNA-3-methyladenine glycosylase activity"/>
    <property type="evidence" value="ECO:0007669"/>
    <property type="project" value="InterPro"/>
</dbReference>
<dbReference type="Gene3D" id="1.10.340.30">
    <property type="entry name" value="Hypothetical protein, domain 2"/>
    <property type="match status" value="1"/>
</dbReference>
<comment type="caution">
    <text evidence="3">The sequence shown here is derived from an EMBL/GenBank/DDBJ whole genome shotgun (WGS) entry which is preliminary data.</text>
</comment>
<feature type="binding site" evidence="1">
    <location>
        <position position="302"/>
    </location>
    <ligand>
        <name>Zn(2+)</name>
        <dbReference type="ChEBI" id="CHEBI:29105"/>
    </ligand>
</feature>
<evidence type="ECO:0000313" key="4">
    <source>
        <dbReference type="Proteomes" id="UP001344447"/>
    </source>
</evidence>
<feature type="region of interest" description="Disordered" evidence="2">
    <location>
        <begin position="59"/>
        <end position="92"/>
    </location>
</feature>
<keyword evidence="1" id="KW-0479">Metal-binding</keyword>
<sequence>MFKSSLFSKIKLILSTPSTNIMSSSAKIITRSRTTVITTKTAINSPIVKKTKINQTIKNKKTKSDDGNDDYDDNEGDNENKNKNKNKKLKNKQDGDLLVAPVEKKGFKPLDGKKRCFWIGLTKDEEYIQYHDNEWGKENRDSQRLFEKICLEAQQAGLSWITVLKKRQEYRNCFYQFDPKLIVDNITPDIIENKLMKNPGLIRNRLKLQAIVDNAKAYLKMRDQEGIEFSSFIWSFVNNKSSIGKRITGDTSVQGSRPLTKNEVSDAMAVALKKKGFKFIGTTTLYAFMQSVGIINDHCKDCEFNPINLKK</sequence>
<dbReference type="InterPro" id="IPR011257">
    <property type="entry name" value="DNA_glycosylase"/>
</dbReference>
<feature type="compositionally biased region" description="Acidic residues" evidence="2">
    <location>
        <begin position="67"/>
        <end position="77"/>
    </location>
</feature>
<dbReference type="InterPro" id="IPR052891">
    <property type="entry name" value="DNA-3mA_glycosylase"/>
</dbReference>
<dbReference type="Pfam" id="PF03352">
    <property type="entry name" value="Adenine_glyco"/>
    <property type="match status" value="1"/>
</dbReference>
<evidence type="ECO:0000313" key="3">
    <source>
        <dbReference type="EMBL" id="KAK5575519.1"/>
    </source>
</evidence>
<feature type="binding site" evidence="1">
    <location>
        <position position="298"/>
    </location>
    <ligand>
        <name>Zn(2+)</name>
        <dbReference type="ChEBI" id="CHEBI:29105"/>
    </ligand>
</feature>
<evidence type="ECO:0000256" key="2">
    <source>
        <dbReference type="SAM" id="MobiDB-lite"/>
    </source>
</evidence>
<dbReference type="SUPFAM" id="SSF48150">
    <property type="entry name" value="DNA-glycosylase"/>
    <property type="match status" value="1"/>
</dbReference>
<dbReference type="GO" id="GO:0006284">
    <property type="term" value="P:base-excision repair"/>
    <property type="evidence" value="ECO:0007669"/>
    <property type="project" value="InterPro"/>
</dbReference>
<accession>A0AAN7TM57</accession>
<feature type="binding site" evidence="1">
    <location>
        <position position="131"/>
    </location>
    <ligand>
        <name>Zn(2+)</name>
        <dbReference type="ChEBI" id="CHEBI:29105"/>
    </ligand>
</feature>